<name>A0AAV6TM85_9ARAC</name>
<evidence type="ECO:0000313" key="1">
    <source>
        <dbReference type="EMBL" id="KAG8173070.1"/>
    </source>
</evidence>
<protein>
    <submittedName>
        <fullName evidence="1">Uncharacterized protein</fullName>
    </submittedName>
</protein>
<proteinExistence type="predicted"/>
<sequence length="29" mass="3550">MCFRKDAKKVLCALLQIQLQNRDYFNYNI</sequence>
<gene>
    <name evidence="1" type="ORF">JTE90_003496</name>
</gene>
<reference evidence="1 2" key="1">
    <citation type="journal article" date="2022" name="Nat. Ecol. Evol.">
        <title>A masculinizing supergene underlies an exaggerated male reproductive morph in a spider.</title>
        <authorList>
            <person name="Hendrickx F."/>
            <person name="De Corte Z."/>
            <person name="Sonet G."/>
            <person name="Van Belleghem S.M."/>
            <person name="Kostlbacher S."/>
            <person name="Vangestel C."/>
        </authorList>
    </citation>
    <scope>NUCLEOTIDE SEQUENCE [LARGE SCALE GENOMIC DNA]</scope>
    <source>
        <strain evidence="1">W744_W776</strain>
    </source>
</reference>
<dbReference type="Proteomes" id="UP000827092">
    <property type="component" value="Unassembled WGS sequence"/>
</dbReference>
<accession>A0AAV6TM85</accession>
<dbReference type="EMBL" id="JAFNEN010002093">
    <property type="protein sequence ID" value="KAG8173070.1"/>
    <property type="molecule type" value="Genomic_DNA"/>
</dbReference>
<keyword evidence="2" id="KW-1185">Reference proteome</keyword>
<comment type="caution">
    <text evidence="1">The sequence shown here is derived from an EMBL/GenBank/DDBJ whole genome shotgun (WGS) entry which is preliminary data.</text>
</comment>
<evidence type="ECO:0000313" key="2">
    <source>
        <dbReference type="Proteomes" id="UP000827092"/>
    </source>
</evidence>
<organism evidence="1 2">
    <name type="scientific">Oedothorax gibbosus</name>
    <dbReference type="NCBI Taxonomy" id="931172"/>
    <lineage>
        <taxon>Eukaryota</taxon>
        <taxon>Metazoa</taxon>
        <taxon>Ecdysozoa</taxon>
        <taxon>Arthropoda</taxon>
        <taxon>Chelicerata</taxon>
        <taxon>Arachnida</taxon>
        <taxon>Araneae</taxon>
        <taxon>Araneomorphae</taxon>
        <taxon>Entelegynae</taxon>
        <taxon>Araneoidea</taxon>
        <taxon>Linyphiidae</taxon>
        <taxon>Erigoninae</taxon>
        <taxon>Oedothorax</taxon>
    </lineage>
</organism>
<dbReference type="AlphaFoldDB" id="A0AAV6TM85"/>